<protein>
    <submittedName>
        <fullName evidence="2">DUF397 domain-containing protein</fullName>
    </submittedName>
</protein>
<proteinExistence type="predicted"/>
<keyword evidence="3" id="KW-1185">Reference proteome</keyword>
<evidence type="ECO:0000313" key="3">
    <source>
        <dbReference type="Proteomes" id="UP001607069"/>
    </source>
</evidence>
<feature type="domain" description="DUF397" evidence="1">
    <location>
        <begin position="9"/>
        <end position="37"/>
    </location>
</feature>
<dbReference type="RefSeq" id="WP_279949373.1">
    <property type="nucleotide sequence ID" value="NZ_BAABEN010000010.1"/>
</dbReference>
<organism evidence="2 3">
    <name type="scientific">Streptomyces chitinivorans</name>
    <dbReference type="NCBI Taxonomy" id="1257027"/>
    <lineage>
        <taxon>Bacteria</taxon>
        <taxon>Bacillati</taxon>
        <taxon>Actinomycetota</taxon>
        <taxon>Actinomycetes</taxon>
        <taxon>Kitasatosporales</taxon>
        <taxon>Streptomycetaceae</taxon>
        <taxon>Streptomyces</taxon>
    </lineage>
</organism>
<dbReference type="Pfam" id="PF04149">
    <property type="entry name" value="DUF397"/>
    <property type="match status" value="1"/>
</dbReference>
<reference evidence="2 3" key="1">
    <citation type="submission" date="2024-10" db="EMBL/GenBank/DDBJ databases">
        <authorList>
            <person name="Cho J.-C."/>
        </authorList>
    </citation>
    <scope>NUCLEOTIDE SEQUENCE [LARGE SCALE GENOMIC DNA]</scope>
    <source>
        <strain evidence="2 3">KCTC29696</strain>
    </source>
</reference>
<gene>
    <name evidence="2" type="ORF">ACG5V6_16025</name>
</gene>
<evidence type="ECO:0000313" key="2">
    <source>
        <dbReference type="EMBL" id="MFH0249719.1"/>
    </source>
</evidence>
<evidence type="ECO:0000259" key="1">
    <source>
        <dbReference type="Pfam" id="PF04149"/>
    </source>
</evidence>
<name>A0ABW7HUZ4_9ACTN</name>
<dbReference type="Proteomes" id="UP001607069">
    <property type="component" value="Unassembled WGS sequence"/>
</dbReference>
<dbReference type="EMBL" id="JBIHMK010000057">
    <property type="protein sequence ID" value="MFH0249719.1"/>
    <property type="molecule type" value="Genomic_DNA"/>
</dbReference>
<comment type="caution">
    <text evidence="2">The sequence shown here is derived from an EMBL/GenBank/DDBJ whole genome shotgun (WGS) entry which is preliminary data.</text>
</comment>
<accession>A0ABW7HUZ4</accession>
<dbReference type="InterPro" id="IPR007278">
    <property type="entry name" value="DUF397"/>
</dbReference>
<sequence length="42" mass="4483">MADGFPGSVPVRDSKIPHGPVLAFPSASWASFISELKAERRA</sequence>